<name>A0ABU3RZR4_9MICO</name>
<dbReference type="CDD" id="cd04077">
    <property type="entry name" value="Peptidases_S8_PCSK9_ProteinaseK_like"/>
    <property type="match status" value="1"/>
</dbReference>
<accession>A0ABU3RZR4</accession>
<dbReference type="InterPro" id="IPR000209">
    <property type="entry name" value="Peptidase_S8/S53_dom"/>
</dbReference>
<evidence type="ECO:0000259" key="9">
    <source>
        <dbReference type="PROSITE" id="PS50853"/>
    </source>
</evidence>
<dbReference type="InterPro" id="IPR015500">
    <property type="entry name" value="Peptidase_S8_subtilisin-rel"/>
</dbReference>
<keyword evidence="6" id="KW-0624">Polysaccharide degradation</keyword>
<comment type="similarity">
    <text evidence="1 7 8">Belongs to the peptidase S8 family.</text>
</comment>
<dbReference type="PROSITE" id="PS51892">
    <property type="entry name" value="SUBTILASE"/>
    <property type="match status" value="1"/>
</dbReference>
<proteinExistence type="inferred from homology"/>
<evidence type="ECO:0000256" key="8">
    <source>
        <dbReference type="RuleBase" id="RU003355"/>
    </source>
</evidence>
<protein>
    <submittedName>
        <fullName evidence="10">S8 family peptidase</fullName>
    </submittedName>
</protein>
<evidence type="ECO:0000313" key="10">
    <source>
        <dbReference type="EMBL" id="MDU0328372.1"/>
    </source>
</evidence>
<gene>
    <name evidence="10" type="ORF">RWH43_16555</name>
</gene>
<comment type="caution">
    <text evidence="10">The sequence shown here is derived from an EMBL/GenBank/DDBJ whole genome shotgun (WGS) entry which is preliminary data.</text>
</comment>
<evidence type="ECO:0000256" key="3">
    <source>
        <dbReference type="ARBA" id="ARBA00022801"/>
    </source>
</evidence>
<dbReference type="Pfam" id="PF00082">
    <property type="entry name" value="Peptidase_S8"/>
    <property type="match status" value="1"/>
</dbReference>
<dbReference type="Proteomes" id="UP001256673">
    <property type="component" value="Unassembled WGS sequence"/>
</dbReference>
<dbReference type="EMBL" id="JAWDIU010000007">
    <property type="protein sequence ID" value="MDU0328372.1"/>
    <property type="molecule type" value="Genomic_DNA"/>
</dbReference>
<dbReference type="InterPro" id="IPR003961">
    <property type="entry name" value="FN3_dom"/>
</dbReference>
<dbReference type="PROSITE" id="PS00137">
    <property type="entry name" value="SUBTILASE_HIS"/>
    <property type="match status" value="1"/>
</dbReference>
<sequence length="528" mass="54116">MSFVTLPSRSRRAWSFGLVITLLASGGVTAAVMSSSSAGSSVASSISPVPGDSAAEPQVAVAAPAPAEDAPSWSAQFGVPADATDEERLQIKSSFDIVTVPLADKDALAALPGITLAGPMTFGDTFMAAVPHAQTELVRAQFPDAEIEPNSEVTPDGDQTPVRSWGLDVVDNSDAAQDDHYLYDATGAGTTVFVIDSGVRGSNADFGGRVDTSMGRDFINDGNGTDDCSGHGTAVAGTVGSTTYGVAKQAKIVPVRVFGCTGGGLAYDFVNAVKWIVDTYPPDRMVINMSLGMGRWATLNTMVNYAATHGFVVVVSAGNNSRDACTQSPAAAESVITVGAFNEQRSYSSYSNYGKCVKTLAPGDNIATIPIQGAIAYATGTSMATPHVSGLAARLLEQHPTWTTADVLAFLNTPAAAGHISNVPADTVNFTAAIPMVPRITSLTTGTAASGMSLTWTTNGVGTFTSFSITVTDTTTGRTHPVTVSGGRSSTVFTATQSGHAYSVSITGAARMPSGVELTADPVTATGP</sequence>
<dbReference type="InterPro" id="IPR022398">
    <property type="entry name" value="Peptidase_S8_His-AS"/>
</dbReference>
<evidence type="ECO:0000256" key="7">
    <source>
        <dbReference type="PROSITE-ProRule" id="PRU01240"/>
    </source>
</evidence>
<keyword evidence="2 7" id="KW-0645">Protease</keyword>
<evidence type="ECO:0000256" key="5">
    <source>
        <dbReference type="ARBA" id="ARBA00023295"/>
    </source>
</evidence>
<dbReference type="PRINTS" id="PR00723">
    <property type="entry name" value="SUBTILISIN"/>
</dbReference>
<dbReference type="InterPro" id="IPR036852">
    <property type="entry name" value="Peptidase_S8/S53_dom_sf"/>
</dbReference>
<evidence type="ECO:0000256" key="2">
    <source>
        <dbReference type="ARBA" id="ARBA00022670"/>
    </source>
</evidence>
<dbReference type="InterPro" id="IPR034193">
    <property type="entry name" value="PCSK9_ProteinaseK-like"/>
</dbReference>
<dbReference type="SUPFAM" id="SSF52743">
    <property type="entry name" value="Subtilisin-like"/>
    <property type="match status" value="1"/>
</dbReference>
<dbReference type="PANTHER" id="PTHR43806">
    <property type="entry name" value="PEPTIDASE S8"/>
    <property type="match status" value="1"/>
</dbReference>
<dbReference type="InterPro" id="IPR023827">
    <property type="entry name" value="Peptidase_S8_Asp-AS"/>
</dbReference>
<keyword evidence="11" id="KW-1185">Reference proteome</keyword>
<keyword evidence="6" id="KW-0119">Carbohydrate metabolism</keyword>
<dbReference type="PROSITE" id="PS00138">
    <property type="entry name" value="SUBTILASE_SER"/>
    <property type="match status" value="1"/>
</dbReference>
<dbReference type="SUPFAM" id="SSF49265">
    <property type="entry name" value="Fibronectin type III"/>
    <property type="match status" value="1"/>
</dbReference>
<feature type="active site" description="Charge relay system" evidence="7">
    <location>
        <position position="382"/>
    </location>
</feature>
<evidence type="ECO:0000256" key="1">
    <source>
        <dbReference type="ARBA" id="ARBA00011073"/>
    </source>
</evidence>
<dbReference type="PANTHER" id="PTHR43806:SF11">
    <property type="entry name" value="CEREVISIN-RELATED"/>
    <property type="match status" value="1"/>
</dbReference>
<dbReference type="InterPro" id="IPR023828">
    <property type="entry name" value="Peptidase_S8_Ser-AS"/>
</dbReference>
<reference evidence="10 11" key="1">
    <citation type="submission" date="2023-09" db="EMBL/GenBank/DDBJ databases">
        <title>Microbacterium fusihabitans sp. nov., Microbacterium phycihabitans sp. nov., and Microbacterium cervinum sp. nov., isolated from dried seaweeds of beach.</title>
        <authorList>
            <person name="Lee S.D."/>
        </authorList>
    </citation>
    <scope>NUCLEOTIDE SEQUENCE [LARGE SCALE GENOMIC DNA]</scope>
    <source>
        <strain evidence="10 11">KSW2-21</strain>
    </source>
</reference>
<evidence type="ECO:0000313" key="11">
    <source>
        <dbReference type="Proteomes" id="UP001256673"/>
    </source>
</evidence>
<feature type="active site" description="Charge relay system" evidence="7">
    <location>
        <position position="231"/>
    </location>
</feature>
<dbReference type="Gene3D" id="3.40.50.200">
    <property type="entry name" value="Peptidase S8/S53 domain"/>
    <property type="match status" value="1"/>
</dbReference>
<feature type="active site" description="Charge relay system" evidence="7">
    <location>
        <position position="196"/>
    </location>
</feature>
<feature type="domain" description="Fibronectin type-III" evidence="9">
    <location>
        <begin position="434"/>
        <end position="528"/>
    </location>
</feature>
<keyword evidence="5" id="KW-0326">Glycosidase</keyword>
<keyword evidence="4 7" id="KW-0720">Serine protease</keyword>
<dbReference type="InterPro" id="IPR050131">
    <property type="entry name" value="Peptidase_S8_subtilisin-like"/>
</dbReference>
<organism evidence="10 11">
    <name type="scientific">Microbacterium algihabitans</name>
    <dbReference type="NCBI Taxonomy" id="3075992"/>
    <lineage>
        <taxon>Bacteria</taxon>
        <taxon>Bacillati</taxon>
        <taxon>Actinomycetota</taxon>
        <taxon>Actinomycetes</taxon>
        <taxon>Micrococcales</taxon>
        <taxon>Microbacteriaceae</taxon>
        <taxon>Microbacterium</taxon>
    </lineage>
</organism>
<evidence type="ECO:0000256" key="4">
    <source>
        <dbReference type="ARBA" id="ARBA00022825"/>
    </source>
</evidence>
<keyword evidence="3 7" id="KW-0378">Hydrolase</keyword>
<dbReference type="PROSITE" id="PS00136">
    <property type="entry name" value="SUBTILASE_ASP"/>
    <property type="match status" value="1"/>
</dbReference>
<dbReference type="PROSITE" id="PS50853">
    <property type="entry name" value="FN3"/>
    <property type="match status" value="1"/>
</dbReference>
<dbReference type="InterPro" id="IPR036116">
    <property type="entry name" value="FN3_sf"/>
</dbReference>
<evidence type="ECO:0000256" key="6">
    <source>
        <dbReference type="ARBA" id="ARBA00023326"/>
    </source>
</evidence>
<dbReference type="RefSeq" id="WP_144828078.1">
    <property type="nucleotide sequence ID" value="NZ_JAWDIU010000007.1"/>
</dbReference>